<sequence length="234" mass="23896">MPTPSVPDRPLVLLGAGGHARVLLALLRASGRAPLGVCDPTLQAECRGDWEGLPVLGGDEALVRLGPTQVDLALGIGQLARSGLRSRLYAFWRARGYTFPPLVHPTAWVAPDVALSDGVQIMAGVVVQPGCVLGTNVTLNTHSSVDHDCLIGANVHIAPGAVLCGGVQVGDGAFIGAGAVLIQGLRIGNATVVGAGVTLVRDLVSGALIVGPANRPRDTDPGPTRDEAGAEDNR</sequence>
<evidence type="ECO:0000256" key="2">
    <source>
        <dbReference type="ARBA" id="ARBA00022679"/>
    </source>
</evidence>
<evidence type="ECO:0000256" key="3">
    <source>
        <dbReference type="ARBA" id="ARBA00022737"/>
    </source>
</evidence>
<dbReference type="InterPro" id="IPR001451">
    <property type="entry name" value="Hexapep"/>
</dbReference>
<dbReference type="InterPro" id="IPR011004">
    <property type="entry name" value="Trimer_LpxA-like_sf"/>
</dbReference>
<dbReference type="InterPro" id="IPR018357">
    <property type="entry name" value="Hexapep_transf_CS"/>
</dbReference>
<dbReference type="NCBIfam" id="TIGR03570">
    <property type="entry name" value="NeuD_NnaD"/>
    <property type="match status" value="1"/>
</dbReference>
<reference evidence="7 8" key="1">
    <citation type="submission" date="2023-08" db="EMBL/GenBank/DDBJ databases">
        <title>Rhodoferax potami sp. nov. and Rhodoferax mekongensis sp. nov., isolated from the Mekong River in Thailand.</title>
        <authorList>
            <person name="Kitikhun S."/>
            <person name="Charoenyingcharoen P."/>
            <person name="Siriarchawattana P."/>
            <person name="Likhitrattanapisal S."/>
            <person name="Nilsakha T."/>
            <person name="Chanpet A."/>
            <person name="Rattanawaree P."/>
            <person name="Ingsriswang S."/>
        </authorList>
    </citation>
    <scope>NUCLEOTIDE SEQUENCE [LARGE SCALE GENOMIC DNA]</scope>
    <source>
        <strain evidence="7 8">TBRC 17660</strain>
    </source>
</reference>
<dbReference type="Gene3D" id="3.40.50.20">
    <property type="match status" value="1"/>
</dbReference>
<dbReference type="InterPro" id="IPR020019">
    <property type="entry name" value="AcTrfase_PglD-like"/>
</dbReference>
<gene>
    <name evidence="7" type="ORF">RAE19_15340</name>
</gene>
<dbReference type="SUPFAM" id="SSF51161">
    <property type="entry name" value="Trimeric LpxA-like enzymes"/>
    <property type="match status" value="1"/>
</dbReference>
<dbReference type="PANTHER" id="PTHR43300">
    <property type="entry name" value="ACETYLTRANSFERASE"/>
    <property type="match status" value="1"/>
</dbReference>
<feature type="region of interest" description="Disordered" evidence="5">
    <location>
        <begin position="211"/>
        <end position="234"/>
    </location>
</feature>
<comment type="caution">
    <text evidence="7">The sequence shown here is derived from an EMBL/GenBank/DDBJ whole genome shotgun (WGS) entry which is preliminary data.</text>
</comment>
<dbReference type="Pfam" id="PF17836">
    <property type="entry name" value="PglD_N"/>
    <property type="match status" value="1"/>
</dbReference>
<accession>A0ABU3KQN9</accession>
<evidence type="ECO:0000313" key="7">
    <source>
        <dbReference type="EMBL" id="MDT7520066.1"/>
    </source>
</evidence>
<evidence type="ECO:0000256" key="5">
    <source>
        <dbReference type="SAM" id="MobiDB-lite"/>
    </source>
</evidence>
<dbReference type="InterPro" id="IPR050179">
    <property type="entry name" value="Trans_hexapeptide_repeat"/>
</dbReference>
<feature type="domain" description="PglD N-terminal" evidence="6">
    <location>
        <begin position="11"/>
        <end position="78"/>
    </location>
</feature>
<dbReference type="PANTHER" id="PTHR43300:SF7">
    <property type="entry name" value="UDP-N-ACETYLBACILLOSAMINE N-ACETYLTRANSFERASE"/>
    <property type="match status" value="1"/>
</dbReference>
<proteinExistence type="inferred from homology"/>
<protein>
    <submittedName>
        <fullName evidence="7">Acetyltransferase</fullName>
    </submittedName>
</protein>
<keyword evidence="3" id="KW-0677">Repeat</keyword>
<evidence type="ECO:0000256" key="4">
    <source>
        <dbReference type="ARBA" id="ARBA00023315"/>
    </source>
</evidence>
<dbReference type="CDD" id="cd03360">
    <property type="entry name" value="LbH_AT_putative"/>
    <property type="match status" value="1"/>
</dbReference>
<organism evidence="7 8">
    <name type="scientific">Rhodoferax potami</name>
    <dbReference type="NCBI Taxonomy" id="3068338"/>
    <lineage>
        <taxon>Bacteria</taxon>
        <taxon>Pseudomonadati</taxon>
        <taxon>Pseudomonadota</taxon>
        <taxon>Betaproteobacteria</taxon>
        <taxon>Burkholderiales</taxon>
        <taxon>Comamonadaceae</taxon>
        <taxon>Rhodoferax</taxon>
    </lineage>
</organism>
<dbReference type="EMBL" id="JAVBIK010000001">
    <property type="protein sequence ID" value="MDT7520066.1"/>
    <property type="molecule type" value="Genomic_DNA"/>
</dbReference>
<evidence type="ECO:0000313" key="8">
    <source>
        <dbReference type="Proteomes" id="UP001321700"/>
    </source>
</evidence>
<dbReference type="Pfam" id="PF00132">
    <property type="entry name" value="Hexapep"/>
    <property type="match status" value="1"/>
</dbReference>
<dbReference type="PROSITE" id="PS00101">
    <property type="entry name" value="HEXAPEP_TRANSFERASES"/>
    <property type="match status" value="1"/>
</dbReference>
<evidence type="ECO:0000256" key="1">
    <source>
        <dbReference type="ARBA" id="ARBA00007274"/>
    </source>
</evidence>
<keyword evidence="4" id="KW-0012">Acyltransferase</keyword>
<evidence type="ECO:0000259" key="6">
    <source>
        <dbReference type="Pfam" id="PF17836"/>
    </source>
</evidence>
<dbReference type="RefSeq" id="WP_313875705.1">
    <property type="nucleotide sequence ID" value="NZ_JAVBIK010000001.1"/>
</dbReference>
<dbReference type="Gene3D" id="2.160.10.10">
    <property type="entry name" value="Hexapeptide repeat proteins"/>
    <property type="match status" value="1"/>
</dbReference>
<keyword evidence="2" id="KW-0808">Transferase</keyword>
<dbReference type="InterPro" id="IPR041561">
    <property type="entry name" value="PglD_N"/>
</dbReference>
<keyword evidence="8" id="KW-1185">Reference proteome</keyword>
<name>A0ABU3KQN9_9BURK</name>
<feature type="compositionally biased region" description="Basic and acidic residues" evidence="5">
    <location>
        <begin position="215"/>
        <end position="234"/>
    </location>
</feature>
<dbReference type="Proteomes" id="UP001321700">
    <property type="component" value="Unassembled WGS sequence"/>
</dbReference>
<comment type="similarity">
    <text evidence="1">Belongs to the transferase hexapeptide repeat family.</text>
</comment>